<proteinExistence type="predicted"/>
<gene>
    <name evidence="1" type="ORF">GURASL_08250</name>
</gene>
<evidence type="ECO:0000313" key="1">
    <source>
        <dbReference type="EMBL" id="BDV41902.1"/>
    </source>
</evidence>
<accession>A0ABN6VRA0</accession>
<reference evidence="1 2" key="1">
    <citation type="submission" date="2022-12" db="EMBL/GenBank/DDBJ databases">
        <title>Polyphasic characterization of Geotalea uranireducens NIT-SL11 newly isolated from a complex of sewage sludge and microbially reduced graphene oxide.</title>
        <authorList>
            <person name="Xie L."/>
            <person name="Yoshida N."/>
            <person name="Meng L."/>
        </authorList>
    </citation>
    <scope>NUCLEOTIDE SEQUENCE [LARGE SCALE GENOMIC DNA]</scope>
    <source>
        <strain evidence="1 2">NIT-SL11</strain>
    </source>
</reference>
<dbReference type="Proteomes" id="UP001317705">
    <property type="component" value="Chromosome"/>
</dbReference>
<name>A0ABN6VRA0_9BACT</name>
<protein>
    <recommendedName>
        <fullName evidence="3">Transposase</fullName>
    </recommendedName>
</protein>
<evidence type="ECO:0000313" key="2">
    <source>
        <dbReference type="Proteomes" id="UP001317705"/>
    </source>
</evidence>
<dbReference type="EMBL" id="AP027151">
    <property type="protein sequence ID" value="BDV41902.1"/>
    <property type="molecule type" value="Genomic_DNA"/>
</dbReference>
<evidence type="ECO:0008006" key="3">
    <source>
        <dbReference type="Google" id="ProtNLM"/>
    </source>
</evidence>
<sequence>MDDGFPGKPLTTGFNKLAKWSGIGWALCGKLPNDNQSGMFAVSSRRRIAAILSLTRRLKGDYREKDGRHCVKCLT</sequence>
<keyword evidence="2" id="KW-1185">Reference proteome</keyword>
<organism evidence="1 2">
    <name type="scientific">Geotalea uraniireducens</name>
    <dbReference type="NCBI Taxonomy" id="351604"/>
    <lineage>
        <taxon>Bacteria</taxon>
        <taxon>Pseudomonadati</taxon>
        <taxon>Thermodesulfobacteriota</taxon>
        <taxon>Desulfuromonadia</taxon>
        <taxon>Geobacterales</taxon>
        <taxon>Geobacteraceae</taxon>
        <taxon>Geotalea</taxon>
    </lineage>
</organism>